<dbReference type="Proteomes" id="UP000640786">
    <property type="component" value="Unassembled WGS sequence"/>
</dbReference>
<keyword evidence="2 4" id="KW-0808">Transferase</keyword>
<dbReference type="PANTHER" id="PTHR43861">
    <property type="entry name" value="TRANS-ACONITATE 2-METHYLTRANSFERASE-RELATED"/>
    <property type="match status" value="1"/>
</dbReference>
<dbReference type="Pfam" id="PF13649">
    <property type="entry name" value="Methyltransf_25"/>
    <property type="match status" value="1"/>
</dbReference>
<dbReference type="EMBL" id="JACSQO010000009">
    <property type="protein sequence ID" value="MBD7945589.1"/>
    <property type="molecule type" value="Genomic_DNA"/>
</dbReference>
<comment type="function">
    <text evidence="4">Could be a S-adenosyl-L-methionine-dependent methyltransferase.</text>
</comment>
<reference evidence="6 7" key="1">
    <citation type="submission" date="2020-08" db="EMBL/GenBank/DDBJ databases">
        <title>A Genomic Blueprint of the Chicken Gut Microbiome.</title>
        <authorList>
            <person name="Gilroy R."/>
            <person name="Ravi A."/>
            <person name="Getino M."/>
            <person name="Pursley I."/>
            <person name="Horton D.L."/>
            <person name="Alikhan N.-F."/>
            <person name="Baker D."/>
            <person name="Gharbi K."/>
            <person name="Hall N."/>
            <person name="Watson M."/>
            <person name="Adriaenssens E.M."/>
            <person name="Foster-Nyarko E."/>
            <person name="Jarju S."/>
            <person name="Secka A."/>
            <person name="Antonio M."/>
            <person name="Oren A."/>
            <person name="Chaudhuri R."/>
            <person name="La Ragione R.M."/>
            <person name="Hildebrand F."/>
            <person name="Pallen M.J."/>
        </authorList>
    </citation>
    <scope>NUCLEOTIDE SEQUENCE [LARGE SCALE GENOMIC DNA]</scope>
    <source>
        <strain evidence="6 7">Sa2BUA9</strain>
    </source>
</reference>
<dbReference type="GO" id="GO:0032259">
    <property type="term" value="P:methylation"/>
    <property type="evidence" value="ECO:0007669"/>
    <property type="project" value="UniProtKB-KW"/>
</dbReference>
<feature type="domain" description="Methyltransferase" evidence="5">
    <location>
        <begin position="50"/>
        <end position="140"/>
    </location>
</feature>
<evidence type="ECO:0000259" key="5">
    <source>
        <dbReference type="Pfam" id="PF13649"/>
    </source>
</evidence>
<keyword evidence="3 4" id="KW-0949">S-adenosyl-L-methionine</keyword>
<feature type="binding site" evidence="4">
    <location>
        <position position="54"/>
    </location>
    <ligand>
        <name>S-adenosyl-L-methionine</name>
        <dbReference type="ChEBI" id="CHEBI:59789"/>
    </ligand>
</feature>
<dbReference type="SUPFAM" id="SSF53335">
    <property type="entry name" value="S-adenosyl-L-methionine-dependent methyltransferases"/>
    <property type="match status" value="1"/>
</dbReference>
<comment type="similarity">
    <text evidence="4">Belongs to the methyltransferase superfamily. YrrT family.</text>
</comment>
<protein>
    <recommendedName>
        <fullName evidence="4">Uncharacterized methyltransferase H9650_15870</fullName>
        <ecNumber evidence="4">2.1.1.-</ecNumber>
    </recommendedName>
</protein>
<evidence type="ECO:0000256" key="4">
    <source>
        <dbReference type="HAMAP-Rule" id="MF_02100"/>
    </source>
</evidence>
<accession>A0ABR8RCT2</accession>
<name>A0ABR8RCT2_9BACI</name>
<evidence type="ECO:0000313" key="7">
    <source>
        <dbReference type="Proteomes" id="UP000640786"/>
    </source>
</evidence>
<evidence type="ECO:0000256" key="3">
    <source>
        <dbReference type="ARBA" id="ARBA00022691"/>
    </source>
</evidence>
<dbReference type="InterPro" id="IPR029063">
    <property type="entry name" value="SAM-dependent_MTases_sf"/>
</dbReference>
<comment type="caution">
    <text evidence="6">The sequence shown here is derived from an EMBL/GenBank/DDBJ whole genome shotgun (WGS) entry which is preliminary data.</text>
</comment>
<evidence type="ECO:0000256" key="1">
    <source>
        <dbReference type="ARBA" id="ARBA00022603"/>
    </source>
</evidence>
<dbReference type="Gene3D" id="3.40.50.150">
    <property type="entry name" value="Vaccinia Virus protein VP39"/>
    <property type="match status" value="1"/>
</dbReference>
<dbReference type="HAMAP" id="MF_02100">
    <property type="entry name" value="Methyltr_YrrT"/>
    <property type="match status" value="1"/>
</dbReference>
<evidence type="ECO:0000256" key="2">
    <source>
        <dbReference type="ARBA" id="ARBA00022679"/>
    </source>
</evidence>
<feature type="binding site" evidence="4">
    <location>
        <position position="97"/>
    </location>
    <ligand>
        <name>S-adenosyl-L-methionine</name>
        <dbReference type="ChEBI" id="CHEBI:59789"/>
    </ligand>
</feature>
<evidence type="ECO:0000313" key="6">
    <source>
        <dbReference type="EMBL" id="MBD7945589.1"/>
    </source>
</evidence>
<sequence>MGREFVDIFDGWADSYEASVSGKDPEYRDVFEGYDSILNEVVNRVSGISVVEFGTGTGNLTAKLVEKDFSVIGIEPNEKMREMTAERFPKREIIDGDLLQFEIGKSHVDSIVSSFVFHHLTDEEKGMALKLYSALLKENGKVVFADTAFITEEAKQDQIKKERSRNFHNVADDLEREYYTTIPILTKLFEEAGFQAHFSKMNDYVWIMDATKK</sequence>
<dbReference type="CDD" id="cd02440">
    <property type="entry name" value="AdoMet_MTases"/>
    <property type="match status" value="1"/>
</dbReference>
<organism evidence="6 7">
    <name type="scientific">Psychrobacillus faecigallinarum</name>
    <dbReference type="NCBI Taxonomy" id="2762235"/>
    <lineage>
        <taxon>Bacteria</taxon>
        <taxon>Bacillati</taxon>
        <taxon>Bacillota</taxon>
        <taxon>Bacilli</taxon>
        <taxon>Bacillales</taxon>
        <taxon>Bacillaceae</taxon>
        <taxon>Psychrobacillus</taxon>
    </lineage>
</organism>
<dbReference type="RefSeq" id="WP_191697611.1">
    <property type="nucleotide sequence ID" value="NZ_JACSQO010000009.1"/>
</dbReference>
<dbReference type="EC" id="2.1.1.-" evidence="4"/>
<keyword evidence="1 4" id="KW-0489">Methyltransferase</keyword>
<dbReference type="InterPro" id="IPR023553">
    <property type="entry name" value="Uncharacterised_MeTfrase_YrrT"/>
</dbReference>
<dbReference type="GO" id="GO:0008168">
    <property type="term" value="F:methyltransferase activity"/>
    <property type="evidence" value="ECO:0007669"/>
    <property type="project" value="UniProtKB-KW"/>
</dbReference>
<gene>
    <name evidence="6" type="ORF">H9650_15870</name>
</gene>
<feature type="binding site" evidence="4">
    <location>
        <position position="75"/>
    </location>
    <ligand>
        <name>S-adenosyl-L-methionine</name>
        <dbReference type="ChEBI" id="CHEBI:59789"/>
    </ligand>
</feature>
<keyword evidence="7" id="KW-1185">Reference proteome</keyword>
<proteinExistence type="inferred from homology"/>
<dbReference type="InterPro" id="IPR041698">
    <property type="entry name" value="Methyltransf_25"/>
</dbReference>